<feature type="compositionally biased region" description="Low complexity" evidence="6">
    <location>
        <begin position="373"/>
        <end position="396"/>
    </location>
</feature>
<evidence type="ECO:0000256" key="3">
    <source>
        <dbReference type="ARBA" id="ARBA00023211"/>
    </source>
</evidence>
<keyword evidence="5" id="KW-0326">Glycosidase</keyword>
<evidence type="ECO:0000256" key="6">
    <source>
        <dbReference type="SAM" id="MobiDB-lite"/>
    </source>
</evidence>
<keyword evidence="4" id="KW-0456">Lyase</keyword>
<keyword evidence="2" id="KW-0378">Hydrolase</keyword>
<dbReference type="RefSeq" id="XP_033593907.1">
    <property type="nucleotide sequence ID" value="XM_033732246.1"/>
</dbReference>
<dbReference type="GO" id="GO:0046872">
    <property type="term" value="F:metal ion binding"/>
    <property type="evidence" value="ECO:0007669"/>
    <property type="project" value="UniProtKB-KW"/>
</dbReference>
<gene>
    <name evidence="8" type="ORF">BDY17DRAFT_288766</name>
</gene>
<dbReference type="InterPro" id="IPR007342">
    <property type="entry name" value="PsuG"/>
</dbReference>
<accession>A0A6A6Q4E4</accession>
<dbReference type="SUPFAM" id="SSF110581">
    <property type="entry name" value="Indigoidine synthase A-like"/>
    <property type="match status" value="1"/>
</dbReference>
<dbReference type="Pfam" id="PF04227">
    <property type="entry name" value="Indigoidine_A"/>
    <property type="match status" value="1"/>
</dbReference>
<proteinExistence type="inferred from homology"/>
<dbReference type="GO" id="GO:0005737">
    <property type="term" value="C:cytoplasm"/>
    <property type="evidence" value="ECO:0007669"/>
    <property type="project" value="TreeGrafter"/>
</dbReference>
<dbReference type="InterPro" id="IPR022830">
    <property type="entry name" value="Indigdn_synthA-like"/>
</dbReference>
<dbReference type="PANTHER" id="PTHR42909">
    <property type="entry name" value="ZGC:136858"/>
    <property type="match status" value="1"/>
</dbReference>
<protein>
    <submittedName>
        <fullName evidence="8">Indigoidine synthase A like protein-domain-containing protein</fullName>
    </submittedName>
</protein>
<dbReference type="PANTHER" id="PTHR42909:SF1">
    <property type="entry name" value="CARBOHYDRATE KINASE PFKB DOMAIN-CONTAINING PROTEIN"/>
    <property type="match status" value="1"/>
</dbReference>
<dbReference type="EMBL" id="MU001631">
    <property type="protein sequence ID" value="KAF2487338.1"/>
    <property type="molecule type" value="Genomic_DNA"/>
</dbReference>
<evidence type="ECO:0000313" key="9">
    <source>
        <dbReference type="Proteomes" id="UP000799767"/>
    </source>
</evidence>
<feature type="domain" description="Carbohydrate kinase PfkB" evidence="7">
    <location>
        <begin position="439"/>
        <end position="635"/>
    </location>
</feature>
<feature type="region of interest" description="Disordered" evidence="6">
    <location>
        <begin position="370"/>
        <end position="401"/>
    </location>
</feature>
<dbReference type="GO" id="GO:0004730">
    <property type="term" value="F:pseudouridylate synthase activity"/>
    <property type="evidence" value="ECO:0007669"/>
    <property type="project" value="InterPro"/>
</dbReference>
<keyword evidence="1" id="KW-0479">Metal-binding</keyword>
<organism evidence="8 9">
    <name type="scientific">Neohortaea acidophila</name>
    <dbReference type="NCBI Taxonomy" id="245834"/>
    <lineage>
        <taxon>Eukaryota</taxon>
        <taxon>Fungi</taxon>
        <taxon>Dikarya</taxon>
        <taxon>Ascomycota</taxon>
        <taxon>Pezizomycotina</taxon>
        <taxon>Dothideomycetes</taxon>
        <taxon>Dothideomycetidae</taxon>
        <taxon>Mycosphaerellales</taxon>
        <taxon>Teratosphaeriaceae</taxon>
        <taxon>Neohortaea</taxon>
    </lineage>
</organism>
<evidence type="ECO:0000256" key="1">
    <source>
        <dbReference type="ARBA" id="ARBA00022723"/>
    </source>
</evidence>
<dbReference type="HAMAP" id="MF_01876">
    <property type="entry name" value="PsiMP_glycosidase"/>
    <property type="match status" value="1"/>
</dbReference>
<evidence type="ECO:0000313" key="8">
    <source>
        <dbReference type="EMBL" id="KAF2487338.1"/>
    </source>
</evidence>
<keyword evidence="3" id="KW-0464">Manganese</keyword>
<dbReference type="GO" id="GO:0016798">
    <property type="term" value="F:hydrolase activity, acting on glycosyl bonds"/>
    <property type="evidence" value="ECO:0007669"/>
    <property type="project" value="UniProtKB-KW"/>
</dbReference>
<dbReference type="GeneID" id="54473248"/>
<dbReference type="CDD" id="cd01941">
    <property type="entry name" value="YeiC_kinase_like"/>
    <property type="match status" value="1"/>
</dbReference>
<feature type="domain" description="Carbohydrate kinase PfkB" evidence="7">
    <location>
        <begin position="747"/>
        <end position="801"/>
    </location>
</feature>
<dbReference type="Proteomes" id="UP000799767">
    <property type="component" value="Unassembled WGS sequence"/>
</dbReference>
<name>A0A6A6Q4E4_9PEZI</name>
<dbReference type="AlphaFoldDB" id="A0A6A6Q4E4"/>
<evidence type="ECO:0000256" key="4">
    <source>
        <dbReference type="ARBA" id="ARBA00023239"/>
    </source>
</evidence>
<dbReference type="SUPFAM" id="SSF53613">
    <property type="entry name" value="Ribokinase-like"/>
    <property type="match status" value="1"/>
</dbReference>
<dbReference type="InterPro" id="IPR029056">
    <property type="entry name" value="Ribokinase-like"/>
</dbReference>
<evidence type="ECO:0000256" key="2">
    <source>
        <dbReference type="ARBA" id="ARBA00022801"/>
    </source>
</evidence>
<dbReference type="InterPro" id="IPR011611">
    <property type="entry name" value="PfkB_dom"/>
</dbReference>
<keyword evidence="9" id="KW-1185">Reference proteome</keyword>
<dbReference type="OrthoDB" id="198885at2759"/>
<reference evidence="8" key="1">
    <citation type="journal article" date="2020" name="Stud. Mycol.">
        <title>101 Dothideomycetes genomes: a test case for predicting lifestyles and emergence of pathogens.</title>
        <authorList>
            <person name="Haridas S."/>
            <person name="Albert R."/>
            <person name="Binder M."/>
            <person name="Bloem J."/>
            <person name="Labutti K."/>
            <person name="Salamov A."/>
            <person name="Andreopoulos B."/>
            <person name="Baker S."/>
            <person name="Barry K."/>
            <person name="Bills G."/>
            <person name="Bluhm B."/>
            <person name="Cannon C."/>
            <person name="Castanera R."/>
            <person name="Culley D."/>
            <person name="Daum C."/>
            <person name="Ezra D."/>
            <person name="Gonzalez J."/>
            <person name="Henrissat B."/>
            <person name="Kuo A."/>
            <person name="Liang C."/>
            <person name="Lipzen A."/>
            <person name="Lutzoni F."/>
            <person name="Magnuson J."/>
            <person name="Mondo S."/>
            <person name="Nolan M."/>
            <person name="Ohm R."/>
            <person name="Pangilinan J."/>
            <person name="Park H.-J."/>
            <person name="Ramirez L."/>
            <person name="Alfaro M."/>
            <person name="Sun H."/>
            <person name="Tritt A."/>
            <person name="Yoshinaga Y."/>
            <person name="Zwiers L.-H."/>
            <person name="Turgeon B."/>
            <person name="Goodwin S."/>
            <person name="Spatafora J."/>
            <person name="Crous P."/>
            <person name="Grigoriev I."/>
        </authorList>
    </citation>
    <scope>NUCLEOTIDE SEQUENCE</scope>
    <source>
        <strain evidence="8">CBS 113389</strain>
    </source>
</reference>
<dbReference type="Gene3D" id="3.40.1790.10">
    <property type="entry name" value="Indigoidine synthase domain"/>
    <property type="match status" value="1"/>
</dbReference>
<dbReference type="Gene3D" id="3.40.1190.20">
    <property type="match status" value="1"/>
</dbReference>
<dbReference type="Pfam" id="PF00294">
    <property type="entry name" value="PfkB"/>
    <property type="match status" value="2"/>
</dbReference>
<evidence type="ECO:0000256" key="5">
    <source>
        <dbReference type="ARBA" id="ARBA00023295"/>
    </source>
</evidence>
<evidence type="ECO:0000259" key="7">
    <source>
        <dbReference type="Pfam" id="PF00294"/>
    </source>
</evidence>
<sequence length="813" mass="86316">MSRSPWICRACLATARRLTPTVTPKRQISSNSRYFQVSEEVRQAIAEHRPVVALETTIYTHGYPYPENLSLAARLESLVRTNGGVPATIGILEGVARVGLAADELMRLVSSAGDPGTLKLSRRDLGFALGLRQPNGQPFNGGTTIAGTMILAHMAGIKVFATGGLGGVHRGAETTMDVSADLTELGRTPVAVISSGCKAFLDLPKTLEYLETQGVAVATFADGRGNNVDFPAFWTRESGVPSPKTLRDETEAARVIHAHCSLGLQSGLSFANPIPQHHSLPLEVIEAGIYEALQLANTAGITGAAATPYILSKMKEITGNDSVEANRALIESNVIRGAKVAQELSRLELEELSEQNGRSVSAGHIVARAAAPSRSEGSSLRRSSVPPQSSPPRLSQTTKSKSIEHTANVFVAGSLAIDLSCDYIPRSEQDAGSPVTQPELRTSNPAQISQALGGVGSNVARAAHLMGANVRLCSAVADDLGGKTALEALNAAGMSATGIKTLPDDSGSRTAQYVAVNDNNKDLVLAMADMSILESNASGANTISAAFDDFWLPQLQQAPPSHLVLDANWPPEHLARWLEASKPTDTHVSFEPVSNAKSTRLFHLPKPHELSIFPNPSIHLATPNAYELAAMYAAARERGLFDRAEWWQVIDALGIPHSGARTQMALATSNELVDQGVPQQSIQLLPFIPSICTKLGSQGVLLTQILPAHDERLTSGQYAPYILSRCANETDDTLGVGGVYMRLFPAVEQVPPEEIVSVNGVGDTFAGTLIAGLASRPGSRVEDMMEIAQRAAVLTLKSKESVSPGLGTLRILL</sequence>